<organism evidence="17 18">
    <name type="scientific">Aequorivita vladivostokensis</name>
    <dbReference type="NCBI Taxonomy" id="171194"/>
    <lineage>
        <taxon>Bacteria</taxon>
        <taxon>Pseudomonadati</taxon>
        <taxon>Bacteroidota</taxon>
        <taxon>Flavobacteriia</taxon>
        <taxon>Flavobacteriales</taxon>
        <taxon>Flavobacteriaceae</taxon>
        <taxon>Aequorivita</taxon>
    </lineage>
</organism>
<dbReference type="Pfam" id="PF03309">
    <property type="entry name" value="Pan_kinase"/>
    <property type="match status" value="1"/>
</dbReference>
<evidence type="ECO:0000256" key="7">
    <source>
        <dbReference type="ARBA" id="ARBA00022490"/>
    </source>
</evidence>
<comment type="subunit">
    <text evidence="5 16">Homodimer.</text>
</comment>
<comment type="function">
    <text evidence="16">Catalyzes the phosphorylation of pantothenate (Pan), the first step in CoA biosynthesis.</text>
</comment>
<keyword evidence="13 16" id="KW-0173">Coenzyme A biosynthesis</keyword>
<feature type="binding site" evidence="16">
    <location>
        <position position="87"/>
    </location>
    <ligand>
        <name>substrate</name>
    </ligand>
</feature>
<feature type="binding site" evidence="16">
    <location>
        <begin position="94"/>
        <end position="97"/>
    </location>
    <ligand>
        <name>substrate</name>
    </ligand>
</feature>
<evidence type="ECO:0000256" key="9">
    <source>
        <dbReference type="ARBA" id="ARBA00022741"/>
    </source>
</evidence>
<proteinExistence type="inferred from homology"/>
<dbReference type="NCBIfam" id="TIGR00671">
    <property type="entry name" value="baf"/>
    <property type="match status" value="1"/>
</dbReference>
<accession>A0ABR5DGP2</accession>
<dbReference type="NCBIfam" id="NF009853">
    <property type="entry name" value="PRK13320.1-5"/>
    <property type="match status" value="1"/>
</dbReference>
<dbReference type="Gene3D" id="3.30.420.40">
    <property type="match status" value="2"/>
</dbReference>
<name>A0ABR5DGP2_9FLAO</name>
<evidence type="ECO:0000256" key="14">
    <source>
        <dbReference type="ARBA" id="ARBA00038036"/>
    </source>
</evidence>
<dbReference type="PANTHER" id="PTHR34265:SF1">
    <property type="entry name" value="TYPE III PANTOTHENATE KINASE"/>
    <property type="match status" value="1"/>
</dbReference>
<comment type="caution">
    <text evidence="17">The sequence shown here is derived from an EMBL/GenBank/DDBJ whole genome shotgun (WGS) entry which is preliminary data.</text>
</comment>
<gene>
    <name evidence="16" type="primary">coaX</name>
    <name evidence="17" type="ORF">MB09_11355</name>
</gene>
<comment type="cofactor">
    <cofactor evidence="2">
        <name>K(+)</name>
        <dbReference type="ChEBI" id="CHEBI:29103"/>
    </cofactor>
</comment>
<keyword evidence="8 16" id="KW-0808">Transferase</keyword>
<evidence type="ECO:0000313" key="17">
    <source>
        <dbReference type="EMBL" id="KJJ37916.1"/>
    </source>
</evidence>
<dbReference type="EMBL" id="JSVU01000007">
    <property type="protein sequence ID" value="KJJ37916.1"/>
    <property type="molecule type" value="Genomic_DNA"/>
</dbReference>
<keyword evidence="16" id="KW-0479">Metal-binding</keyword>
<keyword evidence="18" id="KW-1185">Reference proteome</keyword>
<dbReference type="Proteomes" id="UP000033497">
    <property type="component" value="Unassembled WGS sequence"/>
</dbReference>
<feature type="binding site" evidence="16">
    <location>
        <position position="172"/>
    </location>
    <ligand>
        <name>substrate</name>
    </ligand>
</feature>
<dbReference type="GO" id="GO:0004594">
    <property type="term" value="F:pantothenate kinase activity"/>
    <property type="evidence" value="ECO:0007669"/>
    <property type="project" value="UniProtKB-EC"/>
</dbReference>
<evidence type="ECO:0000256" key="10">
    <source>
        <dbReference type="ARBA" id="ARBA00022777"/>
    </source>
</evidence>
<keyword evidence="9 16" id="KW-0547">Nucleotide-binding</keyword>
<comment type="similarity">
    <text evidence="14 16">Belongs to the type III pantothenate kinase family.</text>
</comment>
<dbReference type="CDD" id="cd24015">
    <property type="entry name" value="ASKHA_NBD_PanK-III"/>
    <property type="match status" value="1"/>
</dbReference>
<dbReference type="HAMAP" id="MF_01274">
    <property type="entry name" value="Pantothen_kinase_3"/>
    <property type="match status" value="1"/>
</dbReference>
<evidence type="ECO:0000256" key="6">
    <source>
        <dbReference type="ARBA" id="ARBA00012102"/>
    </source>
</evidence>
<evidence type="ECO:0000256" key="8">
    <source>
        <dbReference type="ARBA" id="ARBA00022679"/>
    </source>
</evidence>
<evidence type="ECO:0000256" key="12">
    <source>
        <dbReference type="ARBA" id="ARBA00022958"/>
    </source>
</evidence>
<evidence type="ECO:0000313" key="18">
    <source>
        <dbReference type="Proteomes" id="UP000033497"/>
    </source>
</evidence>
<feature type="binding site" evidence="16">
    <location>
        <begin position="6"/>
        <end position="13"/>
    </location>
    <ligand>
        <name>ATP</name>
        <dbReference type="ChEBI" id="CHEBI:30616"/>
    </ligand>
</feature>
<dbReference type="SUPFAM" id="SSF53067">
    <property type="entry name" value="Actin-like ATPase domain"/>
    <property type="match status" value="2"/>
</dbReference>
<comment type="cofactor">
    <cofactor evidence="16">
        <name>NH4(+)</name>
        <dbReference type="ChEBI" id="CHEBI:28938"/>
    </cofactor>
    <cofactor evidence="16">
        <name>K(+)</name>
        <dbReference type="ChEBI" id="CHEBI:29103"/>
    </cofactor>
    <text evidence="16">A monovalent cation. Ammonium or potassium.</text>
</comment>
<keyword evidence="12 16" id="KW-0630">Potassium</keyword>
<keyword evidence="10 16" id="KW-0418">Kinase</keyword>
<evidence type="ECO:0000256" key="3">
    <source>
        <dbReference type="ARBA" id="ARBA00004496"/>
    </source>
</evidence>
<evidence type="ECO:0000256" key="13">
    <source>
        <dbReference type="ARBA" id="ARBA00022993"/>
    </source>
</evidence>
<keyword evidence="11 16" id="KW-0067">ATP-binding</keyword>
<feature type="binding site" evidence="16">
    <location>
        <position position="120"/>
    </location>
    <ligand>
        <name>ATP</name>
        <dbReference type="ChEBI" id="CHEBI:30616"/>
    </ligand>
</feature>
<comment type="catalytic activity">
    <reaction evidence="1 16">
        <text>(R)-pantothenate + ATP = (R)-4'-phosphopantothenate + ADP + H(+)</text>
        <dbReference type="Rhea" id="RHEA:16373"/>
        <dbReference type="ChEBI" id="CHEBI:10986"/>
        <dbReference type="ChEBI" id="CHEBI:15378"/>
        <dbReference type="ChEBI" id="CHEBI:29032"/>
        <dbReference type="ChEBI" id="CHEBI:30616"/>
        <dbReference type="ChEBI" id="CHEBI:456216"/>
        <dbReference type="EC" id="2.7.1.33"/>
    </reaction>
</comment>
<comment type="pathway">
    <text evidence="4 16">Cofactor biosynthesis; coenzyme A biosynthesis; CoA from (R)-pantothenate: step 1/5.</text>
</comment>
<evidence type="ECO:0000256" key="2">
    <source>
        <dbReference type="ARBA" id="ARBA00001958"/>
    </source>
</evidence>
<reference evidence="17 18" key="1">
    <citation type="submission" date="2014-10" db="EMBL/GenBank/DDBJ databases">
        <title>Genome sequencing of Vitellibacter vladivostokensis KMM 3516.</title>
        <authorList>
            <person name="Thevarajoo S."/>
            <person name="Selvaratnam C."/>
            <person name="Goh K.M."/>
            <person name="Chong C.S."/>
        </authorList>
    </citation>
    <scope>NUCLEOTIDE SEQUENCE [LARGE SCALE GENOMIC DNA]</scope>
    <source>
        <strain evidence="17 18">KMM 3516</strain>
    </source>
</reference>
<evidence type="ECO:0000256" key="15">
    <source>
        <dbReference type="ARBA" id="ARBA00040883"/>
    </source>
</evidence>
<dbReference type="PANTHER" id="PTHR34265">
    <property type="entry name" value="TYPE III PANTOTHENATE KINASE"/>
    <property type="match status" value="1"/>
</dbReference>
<protein>
    <recommendedName>
        <fullName evidence="15 16">Type III pantothenate kinase</fullName>
        <ecNumber evidence="6 16">2.7.1.33</ecNumber>
    </recommendedName>
    <alternativeName>
        <fullName evidence="16">PanK-III</fullName>
    </alternativeName>
    <alternativeName>
        <fullName evidence="16">Pantothenic acid kinase</fullName>
    </alternativeName>
</protein>
<evidence type="ECO:0000256" key="11">
    <source>
        <dbReference type="ARBA" id="ARBA00022840"/>
    </source>
</evidence>
<comment type="subcellular location">
    <subcellularLocation>
        <location evidence="3 16">Cytoplasm</location>
    </subcellularLocation>
</comment>
<feature type="active site" description="Proton acceptor" evidence="16">
    <location>
        <position position="96"/>
    </location>
</feature>
<dbReference type="RefSeq" id="WP_045081027.1">
    <property type="nucleotide sequence ID" value="NZ_JSVU01000007.1"/>
</dbReference>
<dbReference type="InterPro" id="IPR043129">
    <property type="entry name" value="ATPase_NBD"/>
</dbReference>
<keyword evidence="7 16" id="KW-0963">Cytoplasm</keyword>
<evidence type="ECO:0000256" key="1">
    <source>
        <dbReference type="ARBA" id="ARBA00001206"/>
    </source>
</evidence>
<evidence type="ECO:0000256" key="16">
    <source>
        <dbReference type="HAMAP-Rule" id="MF_01274"/>
    </source>
</evidence>
<evidence type="ECO:0000256" key="4">
    <source>
        <dbReference type="ARBA" id="ARBA00005225"/>
    </source>
</evidence>
<evidence type="ECO:0000256" key="5">
    <source>
        <dbReference type="ARBA" id="ARBA00011738"/>
    </source>
</evidence>
<sequence length="242" mass="26542">MNLVIDVGNTLVKLAVFDSGILKHKKTCVKTDFLPTLAEFSENFNSITNSIVSSVANLSDHQLSKLEQLGNVLLLDHETKVPFKNKYGTPKTLGIDRIALVSAAAHTYPDTNVLVIDAGTCITYDFLNSENEYLGGAISPGLAMRYKSLHTFTDKLPLLEANNPKALTGNSTATSIHSGVVNGILYEIDGFSKAYKNHYENLTVILTGGDAHFLRDTIKNDIFANSNFLLEGLNHILEYNKH</sequence>
<dbReference type="InterPro" id="IPR004619">
    <property type="entry name" value="Type_III_PanK"/>
</dbReference>
<feature type="binding site" evidence="16">
    <location>
        <position position="117"/>
    </location>
    <ligand>
        <name>K(+)</name>
        <dbReference type="ChEBI" id="CHEBI:29103"/>
    </ligand>
</feature>
<dbReference type="EC" id="2.7.1.33" evidence="6 16"/>